<feature type="transmembrane region" description="Helical" evidence="1">
    <location>
        <begin position="262"/>
        <end position="284"/>
    </location>
</feature>
<feature type="transmembrane region" description="Helical" evidence="1">
    <location>
        <begin position="296"/>
        <end position="325"/>
    </location>
</feature>
<sequence>MSVPCPARYTKYLYPYECEKTKLSTPAELQAAIDNNRREGRRSSYGSYVDAVQPPLLSLQSLQGLHSPLALANSHFNGGGTISPLPQPDGPPSICMCTATLGNIAITRCSVITYVNDEPTAAAAAGGRGGRASVQMIDIPRPIGEIQAGVWHGAAPCCPEAPPASSRPPPAIRPRHDCTSATRAPNLNYSTNKRKIYHHNPRLRIVTHQAHEEKQEIASATLHGTPTIAFLAPSLPPFPSLPPVEVFVVVVVVRCGKRLIRVWWYTAVVQQVMVCDGGAGGVVVSLVSGMYVRTRALVSVVVVVLGVAVVLVIAVVVVVLVAAVVGASGAPALRGLYVFYALAAEPGAAGWRPWRGPARQGPASSDKARWISRQLPRRADTPSQGAYPRHSLAPPAWLTEPRFSGENCSQGMPAISP</sequence>
<reference evidence="2 3" key="1">
    <citation type="submission" date="2023-03" db="EMBL/GenBank/DDBJ databases">
        <title>High-quality genome of Scylla paramamosain provides insights in environmental adaptation.</title>
        <authorList>
            <person name="Zhang L."/>
        </authorList>
    </citation>
    <scope>NUCLEOTIDE SEQUENCE [LARGE SCALE GENOMIC DNA]</scope>
    <source>
        <strain evidence="2">LZ_2023a</strain>
        <tissue evidence="2">Muscle</tissue>
    </source>
</reference>
<dbReference type="EMBL" id="JARAKH010000021">
    <property type="protein sequence ID" value="KAK8393096.1"/>
    <property type="molecule type" value="Genomic_DNA"/>
</dbReference>
<proteinExistence type="predicted"/>
<name>A0AAW0U2E7_SCYPA</name>
<evidence type="ECO:0000256" key="1">
    <source>
        <dbReference type="SAM" id="Phobius"/>
    </source>
</evidence>
<evidence type="ECO:0000313" key="3">
    <source>
        <dbReference type="Proteomes" id="UP001487740"/>
    </source>
</evidence>
<keyword evidence="1" id="KW-1133">Transmembrane helix</keyword>
<protein>
    <submittedName>
        <fullName evidence="2">Uncharacterized protein</fullName>
    </submittedName>
</protein>
<organism evidence="2 3">
    <name type="scientific">Scylla paramamosain</name>
    <name type="common">Mud crab</name>
    <dbReference type="NCBI Taxonomy" id="85552"/>
    <lineage>
        <taxon>Eukaryota</taxon>
        <taxon>Metazoa</taxon>
        <taxon>Ecdysozoa</taxon>
        <taxon>Arthropoda</taxon>
        <taxon>Crustacea</taxon>
        <taxon>Multicrustacea</taxon>
        <taxon>Malacostraca</taxon>
        <taxon>Eumalacostraca</taxon>
        <taxon>Eucarida</taxon>
        <taxon>Decapoda</taxon>
        <taxon>Pleocyemata</taxon>
        <taxon>Brachyura</taxon>
        <taxon>Eubrachyura</taxon>
        <taxon>Portunoidea</taxon>
        <taxon>Portunidae</taxon>
        <taxon>Portuninae</taxon>
        <taxon>Scylla</taxon>
    </lineage>
</organism>
<evidence type="ECO:0000313" key="2">
    <source>
        <dbReference type="EMBL" id="KAK8393096.1"/>
    </source>
</evidence>
<dbReference type="Gene3D" id="1.10.150.60">
    <property type="entry name" value="ARID DNA-binding domain"/>
    <property type="match status" value="1"/>
</dbReference>
<keyword evidence="1" id="KW-0812">Transmembrane</keyword>
<dbReference type="AlphaFoldDB" id="A0AAW0U2E7"/>
<gene>
    <name evidence="2" type="ORF">O3P69_013260</name>
</gene>
<dbReference type="Proteomes" id="UP001487740">
    <property type="component" value="Unassembled WGS sequence"/>
</dbReference>
<keyword evidence="3" id="KW-1185">Reference proteome</keyword>
<keyword evidence="1" id="KW-0472">Membrane</keyword>
<dbReference type="GO" id="GO:0003677">
    <property type="term" value="F:DNA binding"/>
    <property type="evidence" value="ECO:0007669"/>
    <property type="project" value="InterPro"/>
</dbReference>
<comment type="caution">
    <text evidence="2">The sequence shown here is derived from an EMBL/GenBank/DDBJ whole genome shotgun (WGS) entry which is preliminary data.</text>
</comment>
<accession>A0AAW0U2E7</accession>
<dbReference type="InterPro" id="IPR036431">
    <property type="entry name" value="ARID_dom_sf"/>
</dbReference>